<dbReference type="PANTHER" id="PTHR23095:SF16">
    <property type="entry name" value="PARANEOPLASTIC ANTIGEN MA2"/>
    <property type="match status" value="1"/>
</dbReference>
<dbReference type="EMBL" id="BAAFST010000014">
    <property type="protein sequence ID" value="GAB1299030.1"/>
    <property type="molecule type" value="Genomic_DNA"/>
</dbReference>
<organism evidence="3 4">
    <name type="scientific">Apodemus speciosus</name>
    <name type="common">Large Japanese field mouse</name>
    <dbReference type="NCBI Taxonomy" id="105296"/>
    <lineage>
        <taxon>Eukaryota</taxon>
        <taxon>Metazoa</taxon>
        <taxon>Chordata</taxon>
        <taxon>Craniata</taxon>
        <taxon>Vertebrata</taxon>
        <taxon>Euteleostomi</taxon>
        <taxon>Mammalia</taxon>
        <taxon>Eutheria</taxon>
        <taxon>Euarchontoglires</taxon>
        <taxon>Glires</taxon>
        <taxon>Rodentia</taxon>
        <taxon>Myomorpha</taxon>
        <taxon>Muroidea</taxon>
        <taxon>Muridae</taxon>
        <taxon>Murinae</taxon>
        <taxon>Apodemus</taxon>
    </lineage>
</organism>
<dbReference type="Proteomes" id="UP001623349">
    <property type="component" value="Unassembled WGS sequence"/>
</dbReference>
<comment type="similarity">
    <text evidence="1">Belongs to the PNMA family.</text>
</comment>
<evidence type="ECO:0000313" key="4">
    <source>
        <dbReference type="Proteomes" id="UP001623349"/>
    </source>
</evidence>
<feature type="domain" description="Paraneoplastic antigen Ma-like N-terminal" evidence="2">
    <location>
        <begin position="1"/>
        <end position="56"/>
    </location>
</feature>
<dbReference type="Pfam" id="PF20846">
    <property type="entry name" value="PNMA_N"/>
    <property type="match status" value="1"/>
</dbReference>
<reference evidence="3 4" key="1">
    <citation type="submission" date="2024-08" db="EMBL/GenBank/DDBJ databases">
        <title>The draft genome of Apodemus speciosus.</title>
        <authorList>
            <person name="Nabeshima K."/>
            <person name="Suzuki S."/>
            <person name="Onuma M."/>
        </authorList>
    </citation>
    <scope>NUCLEOTIDE SEQUENCE [LARGE SCALE GENOMIC DNA]</scope>
    <source>
        <strain evidence="3">IB14-021</strain>
    </source>
</reference>
<dbReference type="InterPro" id="IPR026523">
    <property type="entry name" value="PNMA"/>
</dbReference>
<name>A0ABQ0FIH4_APOSI</name>
<accession>A0ABQ0FIH4</accession>
<dbReference type="InterPro" id="IPR048271">
    <property type="entry name" value="PNMA_N"/>
</dbReference>
<proteinExistence type="inferred from homology"/>
<comment type="caution">
    <text evidence="3">The sequence shown here is derived from an EMBL/GenBank/DDBJ whole genome shotgun (WGS) entry which is preliminary data.</text>
</comment>
<evidence type="ECO:0000313" key="3">
    <source>
        <dbReference type="EMBL" id="GAB1299030.1"/>
    </source>
</evidence>
<evidence type="ECO:0000256" key="1">
    <source>
        <dbReference type="ARBA" id="ARBA00007024"/>
    </source>
</evidence>
<evidence type="ECO:0000259" key="2">
    <source>
        <dbReference type="Pfam" id="PF20846"/>
    </source>
</evidence>
<protein>
    <submittedName>
        <fullName evidence="3">Paraneoplastic antigen Ma2 homolog</fullName>
    </submittedName>
</protein>
<sequence>MAVALLEEWCKVMGADVQKSLLATGIPVDCGDPEIRTVLQEVLKCVGSYQLLSNTSVATSYSRDSSEARRHQCWLTRTYGGHRYVCGPQRDAGKGRCLESDLQDP</sequence>
<keyword evidence="4" id="KW-1185">Reference proteome</keyword>
<gene>
    <name evidence="3" type="ORF">APTSU1_001426600</name>
</gene>
<dbReference type="PANTHER" id="PTHR23095">
    <property type="entry name" value="PARANEOPLASTIC ANTIGEN"/>
    <property type="match status" value="1"/>
</dbReference>